<dbReference type="RefSeq" id="WP_146864731.1">
    <property type="nucleotide sequence ID" value="NZ_BKAU01000004.1"/>
</dbReference>
<dbReference type="EMBL" id="BKAU01000004">
    <property type="protein sequence ID" value="GEP97298.1"/>
    <property type="molecule type" value="Genomic_DNA"/>
</dbReference>
<dbReference type="Proteomes" id="UP000321436">
    <property type="component" value="Unassembled WGS sequence"/>
</dbReference>
<sequence>MNTTIKVSVCIPAYKNVQFLQKALDALVMQDYTDWEIIITDDSPDDSVRALAAQYHARLPLHYYKNEPAAGMPANWNVCYDKARGAYIKILHDDDWFTSPRAIRTMAEALDARPDCDFVFSAFRNCYLGSGRTEDVHCSAFYQRLLRKGPEHLFQKNFIGPPSVVMHRNKAAYRYDVKLRWMVDKDFYMNILRQAPAFIYLDEILVNIGISENQITQSVKGVREVEVPEQFYLLSKTGEQHLHNIYVYDFFWRLLRNLGLRRPQELKEAGLQGEPPVLIVQILQRQRLFPLALLKIGPVSKLLMAISYILRHRNV</sequence>
<dbReference type="GO" id="GO:0016758">
    <property type="term" value="F:hexosyltransferase activity"/>
    <property type="evidence" value="ECO:0007669"/>
    <property type="project" value="UniProtKB-ARBA"/>
</dbReference>
<protein>
    <recommendedName>
        <fullName evidence="1">Glycosyltransferase 2-like domain-containing protein</fullName>
    </recommendedName>
</protein>
<dbReference type="PANTHER" id="PTHR22916:SF3">
    <property type="entry name" value="UDP-GLCNAC:BETAGAL BETA-1,3-N-ACETYLGLUCOSAMINYLTRANSFERASE-LIKE PROTEIN 1"/>
    <property type="match status" value="1"/>
</dbReference>
<feature type="domain" description="Glycosyltransferase 2-like" evidence="1">
    <location>
        <begin position="8"/>
        <end position="139"/>
    </location>
</feature>
<proteinExistence type="predicted"/>
<organism evidence="2 3">
    <name type="scientific">Chitinophaga cymbidii</name>
    <dbReference type="NCBI Taxonomy" id="1096750"/>
    <lineage>
        <taxon>Bacteria</taxon>
        <taxon>Pseudomonadati</taxon>
        <taxon>Bacteroidota</taxon>
        <taxon>Chitinophagia</taxon>
        <taxon>Chitinophagales</taxon>
        <taxon>Chitinophagaceae</taxon>
        <taxon>Chitinophaga</taxon>
    </lineage>
</organism>
<reference evidence="2 3" key="1">
    <citation type="submission" date="2019-07" db="EMBL/GenBank/DDBJ databases">
        <title>Whole genome shotgun sequence of Chitinophaga cymbidii NBRC 109752.</title>
        <authorList>
            <person name="Hosoyama A."/>
            <person name="Uohara A."/>
            <person name="Ohji S."/>
            <person name="Ichikawa N."/>
        </authorList>
    </citation>
    <scope>NUCLEOTIDE SEQUENCE [LARGE SCALE GENOMIC DNA]</scope>
    <source>
        <strain evidence="2 3">NBRC 109752</strain>
    </source>
</reference>
<keyword evidence="3" id="KW-1185">Reference proteome</keyword>
<dbReference type="SUPFAM" id="SSF53448">
    <property type="entry name" value="Nucleotide-diphospho-sugar transferases"/>
    <property type="match status" value="1"/>
</dbReference>
<dbReference type="AlphaFoldDB" id="A0A512RNM1"/>
<name>A0A512RNM1_9BACT</name>
<accession>A0A512RNM1</accession>
<dbReference type="Pfam" id="PF00535">
    <property type="entry name" value="Glycos_transf_2"/>
    <property type="match status" value="1"/>
</dbReference>
<gene>
    <name evidence="2" type="ORF">CCY01nite_35580</name>
</gene>
<dbReference type="Gene3D" id="3.90.550.10">
    <property type="entry name" value="Spore Coat Polysaccharide Biosynthesis Protein SpsA, Chain A"/>
    <property type="match status" value="1"/>
</dbReference>
<evidence type="ECO:0000313" key="3">
    <source>
        <dbReference type="Proteomes" id="UP000321436"/>
    </source>
</evidence>
<dbReference type="InterPro" id="IPR029044">
    <property type="entry name" value="Nucleotide-diphossugar_trans"/>
</dbReference>
<evidence type="ECO:0000259" key="1">
    <source>
        <dbReference type="Pfam" id="PF00535"/>
    </source>
</evidence>
<dbReference type="PANTHER" id="PTHR22916">
    <property type="entry name" value="GLYCOSYLTRANSFERASE"/>
    <property type="match status" value="1"/>
</dbReference>
<evidence type="ECO:0000313" key="2">
    <source>
        <dbReference type="EMBL" id="GEP97298.1"/>
    </source>
</evidence>
<dbReference type="InterPro" id="IPR001173">
    <property type="entry name" value="Glyco_trans_2-like"/>
</dbReference>
<comment type="caution">
    <text evidence="2">The sequence shown here is derived from an EMBL/GenBank/DDBJ whole genome shotgun (WGS) entry which is preliminary data.</text>
</comment>
<dbReference type="OrthoDB" id="9815829at2"/>